<accession>A0ABP9KPH2</accession>
<organism evidence="1 2">
    <name type="scientific">Erythrobacter westpacificensis</name>
    <dbReference type="NCBI Taxonomy" id="1055231"/>
    <lineage>
        <taxon>Bacteria</taxon>
        <taxon>Pseudomonadati</taxon>
        <taxon>Pseudomonadota</taxon>
        <taxon>Alphaproteobacteria</taxon>
        <taxon>Sphingomonadales</taxon>
        <taxon>Erythrobacteraceae</taxon>
        <taxon>Erythrobacter/Porphyrobacter group</taxon>
        <taxon>Erythrobacter</taxon>
    </lineage>
</organism>
<evidence type="ECO:0000313" key="2">
    <source>
        <dbReference type="Proteomes" id="UP001500518"/>
    </source>
</evidence>
<dbReference type="EMBL" id="BAABHV010000028">
    <property type="protein sequence ID" value="GAA5063165.1"/>
    <property type="molecule type" value="Genomic_DNA"/>
</dbReference>
<reference evidence="2" key="1">
    <citation type="journal article" date="2019" name="Int. J. Syst. Evol. Microbiol.">
        <title>The Global Catalogue of Microorganisms (GCM) 10K type strain sequencing project: providing services to taxonomists for standard genome sequencing and annotation.</title>
        <authorList>
            <consortium name="The Broad Institute Genomics Platform"/>
            <consortium name="The Broad Institute Genome Sequencing Center for Infectious Disease"/>
            <person name="Wu L."/>
            <person name="Ma J."/>
        </authorList>
    </citation>
    <scope>NUCLEOTIDE SEQUENCE [LARGE SCALE GENOMIC DNA]</scope>
    <source>
        <strain evidence="2">JCM 18014</strain>
    </source>
</reference>
<name>A0ABP9KPH2_9SPHN</name>
<comment type="caution">
    <text evidence="1">The sequence shown here is derived from an EMBL/GenBank/DDBJ whole genome shotgun (WGS) entry which is preliminary data.</text>
</comment>
<gene>
    <name evidence="1" type="ORF">GCM10023208_34120</name>
</gene>
<dbReference type="Proteomes" id="UP001500518">
    <property type="component" value="Unassembled WGS sequence"/>
</dbReference>
<keyword evidence="2" id="KW-1185">Reference proteome</keyword>
<sequence length="52" mass="5926">MRCKLVSLRKGCDQMRGCERGAVEIAWRDWPRKEANIDLSGFQGSELVKATE</sequence>
<evidence type="ECO:0000313" key="1">
    <source>
        <dbReference type="EMBL" id="GAA5063165.1"/>
    </source>
</evidence>
<protein>
    <submittedName>
        <fullName evidence="1">Uncharacterized protein</fullName>
    </submittedName>
</protein>
<proteinExistence type="predicted"/>